<organism evidence="4 5">
    <name type="scientific">Streptomyces niveiscabiei</name>
    <dbReference type="NCBI Taxonomy" id="164115"/>
    <lineage>
        <taxon>Bacteria</taxon>
        <taxon>Bacillati</taxon>
        <taxon>Actinomycetota</taxon>
        <taxon>Actinomycetes</taxon>
        <taxon>Kitasatosporales</taxon>
        <taxon>Streptomycetaceae</taxon>
        <taxon>Streptomyces</taxon>
    </lineage>
</organism>
<sequence>MGYDSESAFSTAFKRVVGESPLRYRARVRQDVTERFRGRTL</sequence>
<dbReference type="Proteomes" id="UP001631957">
    <property type="component" value="Unassembled WGS sequence"/>
</dbReference>
<comment type="caution">
    <text evidence="4">The sequence shown here is derived from an EMBL/GenBank/DDBJ whole genome shotgun (WGS) entry which is preliminary data.</text>
</comment>
<dbReference type="InterPro" id="IPR009057">
    <property type="entry name" value="Homeodomain-like_sf"/>
</dbReference>
<keyword evidence="2" id="KW-0804">Transcription</keyword>
<keyword evidence="5" id="KW-1185">Reference proteome</keyword>
<evidence type="ECO:0000259" key="3">
    <source>
        <dbReference type="PROSITE" id="PS01124"/>
    </source>
</evidence>
<gene>
    <name evidence="4" type="ORF">ACKI18_11270</name>
</gene>
<evidence type="ECO:0000256" key="1">
    <source>
        <dbReference type="ARBA" id="ARBA00023015"/>
    </source>
</evidence>
<dbReference type="InterPro" id="IPR018060">
    <property type="entry name" value="HTH_AraC"/>
</dbReference>
<dbReference type="RefSeq" id="WP_409121145.1">
    <property type="nucleotide sequence ID" value="NZ_JBJVNI010000005.1"/>
</dbReference>
<protein>
    <recommendedName>
        <fullName evidence="3">HTH araC/xylS-type domain-containing protein</fullName>
    </recommendedName>
</protein>
<feature type="domain" description="HTH araC/xylS-type" evidence="3">
    <location>
        <begin position="1"/>
        <end position="27"/>
    </location>
</feature>
<keyword evidence="1" id="KW-0805">Transcription regulation</keyword>
<name>A0ABW9HMJ2_9ACTN</name>
<dbReference type="Gene3D" id="1.10.10.60">
    <property type="entry name" value="Homeodomain-like"/>
    <property type="match status" value="1"/>
</dbReference>
<dbReference type="SUPFAM" id="SSF46689">
    <property type="entry name" value="Homeodomain-like"/>
    <property type="match status" value="1"/>
</dbReference>
<reference evidence="4 5" key="1">
    <citation type="submission" date="2024-12" db="EMBL/GenBank/DDBJ databases">
        <title>Forecasting of Potato common scab and diversities of Pathogenic streptomyces spp. in china.</title>
        <authorList>
            <person name="Handique U."/>
            <person name="Wu J."/>
        </authorList>
    </citation>
    <scope>NUCLEOTIDE SEQUENCE [LARGE SCALE GENOMIC DNA]</scope>
    <source>
        <strain evidence="4 5">ZRIMU1530</strain>
    </source>
</reference>
<dbReference type="PROSITE" id="PS01124">
    <property type="entry name" value="HTH_ARAC_FAMILY_2"/>
    <property type="match status" value="1"/>
</dbReference>
<proteinExistence type="predicted"/>
<evidence type="ECO:0000313" key="5">
    <source>
        <dbReference type="Proteomes" id="UP001631957"/>
    </source>
</evidence>
<evidence type="ECO:0000313" key="4">
    <source>
        <dbReference type="EMBL" id="MFM9609292.1"/>
    </source>
</evidence>
<accession>A0ABW9HMJ2</accession>
<evidence type="ECO:0000256" key="2">
    <source>
        <dbReference type="ARBA" id="ARBA00023163"/>
    </source>
</evidence>
<dbReference type="EMBL" id="JBJVNI010000005">
    <property type="protein sequence ID" value="MFM9609292.1"/>
    <property type="molecule type" value="Genomic_DNA"/>
</dbReference>